<dbReference type="Pfam" id="PF07589">
    <property type="entry name" value="PEP-CTERM"/>
    <property type="match status" value="1"/>
</dbReference>
<dbReference type="InterPro" id="IPR013424">
    <property type="entry name" value="Ice-binding_C"/>
</dbReference>
<name>A0ABQ1F9A7_9SPHN</name>
<dbReference type="NCBIfam" id="TIGR02595">
    <property type="entry name" value="PEP_CTERM"/>
    <property type="match status" value="1"/>
</dbReference>
<protein>
    <recommendedName>
        <fullName evidence="3">Ice-binding protein C-terminal domain-containing protein</fullName>
    </recommendedName>
</protein>
<feature type="domain" description="Ice-binding protein C-terminal" evidence="3">
    <location>
        <begin position="202"/>
        <end position="225"/>
    </location>
</feature>
<keyword evidence="5" id="KW-1185">Reference proteome</keyword>
<sequence>MLRKLFTAVLATVAMLGASPALADPITLGAGDEGSTFTIDFDGEDGSGTVDGLTSSITFTLVSISPDGKTYNFTYDAANTSTTSTGSLTGFAFNVNPDITGADSTGTFDYSKLDKNYPNGIGTVDVCFKAKDSGSCGGAGSGTNGLTNGESGSGTMSLYFSDPTNPITLSDFFVRYQAVNGDGSATGSQVTSTTTSTTGGTPVPEPGMLGLFGLGLVGIGLMRRRRKLAA</sequence>
<dbReference type="NCBIfam" id="NF033947">
    <property type="entry name" value="PEP-cistern"/>
    <property type="match status" value="1"/>
</dbReference>
<evidence type="ECO:0000313" key="5">
    <source>
        <dbReference type="Proteomes" id="UP000603317"/>
    </source>
</evidence>
<comment type="caution">
    <text evidence="4">The sequence shown here is derived from an EMBL/GenBank/DDBJ whole genome shotgun (WGS) entry which is preliminary data.</text>
</comment>
<keyword evidence="2" id="KW-0732">Signal</keyword>
<feature type="signal peptide" evidence="2">
    <location>
        <begin position="1"/>
        <end position="23"/>
    </location>
</feature>
<accession>A0ABQ1F9A7</accession>
<proteinExistence type="predicted"/>
<feature type="chain" id="PRO_5045791797" description="Ice-binding protein C-terminal domain-containing protein" evidence="2">
    <location>
        <begin position="24"/>
        <end position="230"/>
    </location>
</feature>
<feature type="compositionally biased region" description="Low complexity" evidence="1">
    <location>
        <begin position="183"/>
        <end position="204"/>
    </location>
</feature>
<evidence type="ECO:0000259" key="3">
    <source>
        <dbReference type="Pfam" id="PF07589"/>
    </source>
</evidence>
<evidence type="ECO:0000313" key="4">
    <source>
        <dbReference type="EMBL" id="GGA03372.1"/>
    </source>
</evidence>
<dbReference type="RefSeq" id="WP_188641683.1">
    <property type="nucleotide sequence ID" value="NZ_BMID01000001.1"/>
</dbReference>
<gene>
    <name evidence="4" type="ORF">GCM10010923_10290</name>
</gene>
<dbReference type="EMBL" id="BMID01000001">
    <property type="protein sequence ID" value="GGA03372.1"/>
    <property type="molecule type" value="Genomic_DNA"/>
</dbReference>
<evidence type="ECO:0000256" key="1">
    <source>
        <dbReference type="SAM" id="MobiDB-lite"/>
    </source>
</evidence>
<reference evidence="5" key="1">
    <citation type="journal article" date="2019" name="Int. J. Syst. Evol. Microbiol.">
        <title>The Global Catalogue of Microorganisms (GCM) 10K type strain sequencing project: providing services to taxonomists for standard genome sequencing and annotation.</title>
        <authorList>
            <consortium name="The Broad Institute Genomics Platform"/>
            <consortium name="The Broad Institute Genome Sequencing Center for Infectious Disease"/>
            <person name="Wu L."/>
            <person name="Ma J."/>
        </authorList>
    </citation>
    <scope>NUCLEOTIDE SEQUENCE [LARGE SCALE GENOMIC DNA]</scope>
    <source>
        <strain evidence="5">CGMCC 1.15297</strain>
    </source>
</reference>
<organism evidence="4 5">
    <name type="scientific">Blastomonas marina</name>
    <dbReference type="NCBI Taxonomy" id="1867408"/>
    <lineage>
        <taxon>Bacteria</taxon>
        <taxon>Pseudomonadati</taxon>
        <taxon>Pseudomonadota</taxon>
        <taxon>Alphaproteobacteria</taxon>
        <taxon>Sphingomonadales</taxon>
        <taxon>Sphingomonadaceae</taxon>
        <taxon>Blastomonas</taxon>
    </lineage>
</organism>
<feature type="region of interest" description="Disordered" evidence="1">
    <location>
        <begin position="182"/>
        <end position="204"/>
    </location>
</feature>
<evidence type="ECO:0000256" key="2">
    <source>
        <dbReference type="SAM" id="SignalP"/>
    </source>
</evidence>
<dbReference type="Proteomes" id="UP000603317">
    <property type="component" value="Unassembled WGS sequence"/>
</dbReference>